<dbReference type="AlphaFoldDB" id="A0A6A1QZI3"/>
<evidence type="ECO:0000256" key="1">
    <source>
        <dbReference type="ARBA" id="ARBA00022723"/>
    </source>
</evidence>
<gene>
    <name evidence="8" type="ORF">F7P80_15145</name>
</gene>
<feature type="short sequence motif" description="Nudix box" evidence="6">
    <location>
        <begin position="50"/>
        <end position="71"/>
    </location>
</feature>
<dbReference type="GO" id="GO:0008727">
    <property type="term" value="F:GDP-mannose mannosyl hydrolase activity"/>
    <property type="evidence" value="ECO:0007669"/>
    <property type="project" value="InterPro"/>
</dbReference>
<keyword evidence="2 8" id="KW-0378">Hydrolase</keyword>
<evidence type="ECO:0000259" key="7">
    <source>
        <dbReference type="PROSITE" id="PS51462"/>
    </source>
</evidence>
<dbReference type="PANTHER" id="PTHR43046:SF12">
    <property type="entry name" value="GDP-MANNOSE MANNOSYL HYDROLASE"/>
    <property type="match status" value="1"/>
</dbReference>
<dbReference type="CDD" id="cd03430">
    <property type="entry name" value="NUDIX_GDPMH_NudD"/>
    <property type="match status" value="1"/>
</dbReference>
<keyword evidence="1 5" id="KW-0479">Metal-binding</keyword>
<dbReference type="InterPro" id="IPR033715">
    <property type="entry name" value="GDPMH"/>
</dbReference>
<feature type="binding site" evidence="5">
    <location>
        <position position="126"/>
    </location>
    <ligand>
        <name>Mg(2+)</name>
        <dbReference type="ChEBI" id="CHEBI:18420"/>
    </ligand>
</feature>
<dbReference type="EMBL" id="VZOT01000016">
    <property type="protein sequence ID" value="KAB0584866.1"/>
    <property type="molecule type" value="Genomic_DNA"/>
</dbReference>
<dbReference type="InterPro" id="IPR000086">
    <property type="entry name" value="NUDIX_hydrolase_dom"/>
</dbReference>
<dbReference type="PROSITE" id="PS00893">
    <property type="entry name" value="NUDIX_BOX"/>
    <property type="match status" value="1"/>
</dbReference>
<evidence type="ECO:0000256" key="4">
    <source>
        <dbReference type="PIRSR" id="PIRSR037599-1"/>
    </source>
</evidence>
<feature type="domain" description="Nudix hydrolase" evidence="7">
    <location>
        <begin position="13"/>
        <end position="153"/>
    </location>
</feature>
<dbReference type="NCBIfam" id="NF011963">
    <property type="entry name" value="PRK15434.1"/>
    <property type="match status" value="1"/>
</dbReference>
<evidence type="ECO:0000256" key="2">
    <source>
        <dbReference type="ARBA" id="ARBA00022801"/>
    </source>
</evidence>
<feature type="site" description="Critical for catalysis" evidence="4">
    <location>
        <position position="127"/>
    </location>
</feature>
<dbReference type="PANTHER" id="PTHR43046">
    <property type="entry name" value="GDP-MANNOSE MANNOSYL HYDROLASE"/>
    <property type="match status" value="1"/>
</dbReference>
<evidence type="ECO:0000256" key="3">
    <source>
        <dbReference type="ARBA" id="ARBA00022842"/>
    </source>
</evidence>
<feature type="binding site" evidence="5">
    <location>
        <position position="69"/>
    </location>
    <ligand>
        <name>Mg(2+)</name>
        <dbReference type="ChEBI" id="CHEBI:18420"/>
    </ligand>
</feature>
<dbReference type="RefSeq" id="WP_151045846.1">
    <property type="nucleotide sequence ID" value="NZ_CP060413.1"/>
</dbReference>
<protein>
    <submittedName>
        <fullName evidence="8">GDP-mannose mannosyl hydrolase</fullName>
    </submittedName>
</protein>
<organism evidence="8">
    <name type="scientific">Comamonas kerstersii</name>
    <dbReference type="NCBI Taxonomy" id="225992"/>
    <lineage>
        <taxon>Bacteria</taxon>
        <taxon>Pseudomonadati</taxon>
        <taxon>Pseudomonadota</taxon>
        <taxon>Betaproteobacteria</taxon>
        <taxon>Burkholderiales</taxon>
        <taxon>Comamonadaceae</taxon>
        <taxon>Comamonas</taxon>
    </lineage>
</organism>
<comment type="caution">
    <text evidence="8">The sequence shown here is derived from an EMBL/GenBank/DDBJ whole genome shotgun (WGS) entry which is preliminary data.</text>
</comment>
<accession>A0A6A1QZI3</accession>
<dbReference type="Pfam" id="PF00293">
    <property type="entry name" value="NUDIX"/>
    <property type="match status" value="1"/>
</dbReference>
<reference evidence="8" key="1">
    <citation type="submission" date="2019-09" db="EMBL/GenBank/DDBJ databases">
        <title>Draft genome sequences of 48 bacterial type strains from the CCUG.</title>
        <authorList>
            <person name="Tunovic T."/>
            <person name="Pineiro-Iglesias B."/>
            <person name="Unosson C."/>
            <person name="Inganas E."/>
            <person name="Ohlen M."/>
            <person name="Cardew S."/>
            <person name="Jensie-Markopoulos S."/>
            <person name="Salva-Serra F."/>
            <person name="Jaen-Luchoro D."/>
            <person name="Karlsson R."/>
            <person name="Svensson-Stadler L."/>
            <person name="Chun J."/>
            <person name="Moore E."/>
        </authorList>
    </citation>
    <scope>NUCLEOTIDE SEQUENCE</scope>
    <source>
        <strain evidence="8">CCUG 15333</strain>
    </source>
</reference>
<feature type="binding site" evidence="5">
    <location>
        <position position="49"/>
    </location>
    <ligand>
        <name>Mg(2+)</name>
        <dbReference type="ChEBI" id="CHEBI:18420"/>
    </ligand>
</feature>
<proteinExistence type="predicted"/>
<dbReference type="InterPro" id="IPR015797">
    <property type="entry name" value="NUDIX_hydrolase-like_dom_sf"/>
</dbReference>
<evidence type="ECO:0000256" key="6">
    <source>
        <dbReference type="PIRSR" id="PIRSR037599-4"/>
    </source>
</evidence>
<keyword evidence="3 5" id="KW-0460">Magnesium</keyword>
<dbReference type="PIRSF" id="PIRSF037599">
    <property type="entry name" value="GDPMH"/>
    <property type="match status" value="1"/>
</dbReference>
<dbReference type="SUPFAM" id="SSF55811">
    <property type="entry name" value="Nudix"/>
    <property type="match status" value="1"/>
</dbReference>
<evidence type="ECO:0000313" key="8">
    <source>
        <dbReference type="EMBL" id="KAB0584866.1"/>
    </source>
</evidence>
<dbReference type="PROSITE" id="PS51462">
    <property type="entry name" value="NUDIX"/>
    <property type="match status" value="1"/>
</dbReference>
<dbReference type="InterPro" id="IPR020084">
    <property type="entry name" value="NUDIX_hydrolase_CS"/>
</dbReference>
<comment type="cofactor">
    <cofactor evidence="5">
        <name>Mg(2+)</name>
        <dbReference type="ChEBI" id="CHEBI:18420"/>
    </cofactor>
    <text evidence="5">Binds 1 Mg(2+) ion per subunit.</text>
</comment>
<dbReference type="Gene3D" id="3.90.79.10">
    <property type="entry name" value="Nucleoside Triphosphate Pyrophosphohydrolase"/>
    <property type="match status" value="1"/>
</dbReference>
<name>A0A6A1QZI3_9BURK</name>
<evidence type="ECO:0000256" key="5">
    <source>
        <dbReference type="PIRSR" id="PIRSR037599-3"/>
    </source>
</evidence>
<sequence>MLLPVHEFAQVIDRTPLVSLDLLVENGQGEFLLGLRTNRPAQGFWFVPGGRVRKGETLAQAFERLTLAELGQAFSLQDAAHQGLFEHFYSDNVFADDPAYAHISTHYVVNAFKLEIGLDDVLPLSQHSAWRWCTPEQLLHDPQVHEHTKWYFQ</sequence>
<dbReference type="GO" id="GO:0046872">
    <property type="term" value="F:metal ion binding"/>
    <property type="evidence" value="ECO:0007669"/>
    <property type="project" value="UniProtKB-KW"/>
</dbReference>